<protein>
    <recommendedName>
        <fullName evidence="3">histidinol-phosphatase</fullName>
        <ecNumber evidence="3">3.1.3.15</ecNumber>
    </recommendedName>
</protein>
<evidence type="ECO:0000256" key="4">
    <source>
        <dbReference type="ARBA" id="ARBA00022605"/>
    </source>
</evidence>
<proteinExistence type="inferred from homology"/>
<evidence type="ECO:0000256" key="6">
    <source>
        <dbReference type="ARBA" id="ARBA00023102"/>
    </source>
</evidence>
<dbReference type="STRING" id="1514971.AUR64_15425"/>
<dbReference type="GO" id="GO:0000105">
    <property type="term" value="P:L-histidine biosynthetic process"/>
    <property type="evidence" value="ECO:0007669"/>
    <property type="project" value="UniProtKB-UniPathway"/>
</dbReference>
<dbReference type="SUPFAM" id="SSF89550">
    <property type="entry name" value="PHP domain-like"/>
    <property type="match status" value="1"/>
</dbReference>
<evidence type="ECO:0000256" key="5">
    <source>
        <dbReference type="ARBA" id="ARBA00022801"/>
    </source>
</evidence>
<sequence>MLRAAEDAGLDAVGFADHCNASSREEARERTYELGFNLDQTYPRRRAAIDSLREEFDLRIFDAVEMDYDPRDETDIRAFLDDAGFDYAVGSVHRLEGTNVHTEGFFAAKSEAEQQAYVDDYFDKVVSLVDSELFEIAAHVDLVERNPALRGYATADHYERVASAFERSRTVPEINAGRVLREYGEVHPSPPLLELLLERDVGFTVGTDSHRPRELRERLPVLLDYFEEYEIDPVRLFD</sequence>
<comment type="caution">
    <text evidence="9">The sequence shown here is derived from an EMBL/GenBank/DDBJ whole genome shotgun (WGS) entry which is preliminary data.</text>
</comment>
<keyword evidence="4" id="KW-0028">Amino-acid biosynthesis</keyword>
<dbReference type="GO" id="GO:0005737">
    <property type="term" value="C:cytoplasm"/>
    <property type="evidence" value="ECO:0007669"/>
    <property type="project" value="TreeGrafter"/>
</dbReference>
<dbReference type="UniPathway" id="UPA00031">
    <property type="reaction ID" value="UER00013"/>
</dbReference>
<evidence type="ECO:0000256" key="1">
    <source>
        <dbReference type="ARBA" id="ARBA00004970"/>
    </source>
</evidence>
<evidence type="ECO:0000256" key="3">
    <source>
        <dbReference type="ARBA" id="ARBA00013085"/>
    </source>
</evidence>
<gene>
    <name evidence="9" type="ORF">AUR64_15425</name>
</gene>
<evidence type="ECO:0000313" key="9">
    <source>
        <dbReference type="EMBL" id="KTG09562.1"/>
    </source>
</evidence>
<comment type="catalytic activity">
    <reaction evidence="7">
        <text>L-histidinol phosphate + H2O = L-histidinol + phosphate</text>
        <dbReference type="Rhea" id="RHEA:14465"/>
        <dbReference type="ChEBI" id="CHEBI:15377"/>
        <dbReference type="ChEBI" id="CHEBI:43474"/>
        <dbReference type="ChEBI" id="CHEBI:57699"/>
        <dbReference type="ChEBI" id="CHEBI:57980"/>
        <dbReference type="EC" id="3.1.3.15"/>
    </reaction>
</comment>
<keyword evidence="10" id="KW-1185">Reference proteome</keyword>
<evidence type="ECO:0000313" key="10">
    <source>
        <dbReference type="Proteomes" id="UP000054387"/>
    </source>
</evidence>
<evidence type="ECO:0000256" key="7">
    <source>
        <dbReference type="ARBA" id="ARBA00049158"/>
    </source>
</evidence>
<dbReference type="InterPro" id="IPR004013">
    <property type="entry name" value="PHP_dom"/>
</dbReference>
<dbReference type="EC" id="3.1.3.15" evidence="3"/>
<dbReference type="InterPro" id="IPR016195">
    <property type="entry name" value="Pol/histidinol_Pase-like"/>
</dbReference>
<dbReference type="Gene3D" id="3.20.20.140">
    <property type="entry name" value="Metal-dependent hydrolases"/>
    <property type="match status" value="1"/>
</dbReference>
<accession>A0A0W1R844</accession>
<dbReference type="InterPro" id="IPR010140">
    <property type="entry name" value="Histidinol_P_phosphatase_HisJ"/>
</dbReference>
<evidence type="ECO:0000259" key="8">
    <source>
        <dbReference type="Pfam" id="PF02811"/>
    </source>
</evidence>
<dbReference type="AlphaFoldDB" id="A0A0W1R844"/>
<comment type="similarity">
    <text evidence="2">Belongs to the PHP hydrolase family. HisK subfamily.</text>
</comment>
<organism evidence="9 10">
    <name type="scientific">Haloprofundus marisrubri</name>
    <dbReference type="NCBI Taxonomy" id="1514971"/>
    <lineage>
        <taxon>Archaea</taxon>
        <taxon>Methanobacteriati</taxon>
        <taxon>Methanobacteriota</taxon>
        <taxon>Stenosarchaea group</taxon>
        <taxon>Halobacteria</taxon>
        <taxon>Halobacteriales</taxon>
        <taxon>Haloferacaceae</taxon>
        <taxon>Haloprofundus</taxon>
    </lineage>
</organism>
<dbReference type="PANTHER" id="PTHR21039:SF0">
    <property type="entry name" value="HISTIDINOL-PHOSPHATASE"/>
    <property type="match status" value="1"/>
</dbReference>
<dbReference type="Proteomes" id="UP000054387">
    <property type="component" value="Unassembled WGS sequence"/>
</dbReference>
<dbReference type="EMBL" id="LOPU01000029">
    <property type="protein sequence ID" value="KTG09562.1"/>
    <property type="molecule type" value="Genomic_DNA"/>
</dbReference>
<feature type="domain" description="PHP" evidence="8">
    <location>
        <begin position="1"/>
        <end position="175"/>
    </location>
</feature>
<keyword evidence="6" id="KW-0368">Histidine biosynthesis</keyword>
<dbReference type="PANTHER" id="PTHR21039">
    <property type="entry name" value="HISTIDINOL PHOSPHATASE-RELATED"/>
    <property type="match status" value="1"/>
</dbReference>
<dbReference type="GO" id="GO:0004401">
    <property type="term" value="F:histidinol-phosphatase activity"/>
    <property type="evidence" value="ECO:0007669"/>
    <property type="project" value="UniProtKB-EC"/>
</dbReference>
<dbReference type="Pfam" id="PF02811">
    <property type="entry name" value="PHP"/>
    <property type="match status" value="1"/>
</dbReference>
<keyword evidence="5" id="KW-0378">Hydrolase</keyword>
<reference evidence="9 10" key="1">
    <citation type="submission" date="2015-12" db="EMBL/GenBank/DDBJ databases">
        <title>Haloprofundus marisrubri gen. nov., sp. nov., an extremely halophilic archaeon isolated from the Discovery deep brine-seawater interface in the Red Sea.</title>
        <authorList>
            <person name="Zhang G."/>
            <person name="Stingl U."/>
            <person name="Rashid M."/>
        </authorList>
    </citation>
    <scope>NUCLEOTIDE SEQUENCE [LARGE SCALE GENOMIC DNA]</scope>
    <source>
        <strain evidence="9 10">SB9</strain>
    </source>
</reference>
<comment type="pathway">
    <text evidence="1">Amino-acid biosynthesis; L-histidine biosynthesis; L-histidine from 5-phospho-alpha-D-ribose 1-diphosphate: step 8/9.</text>
</comment>
<name>A0A0W1R844_9EURY</name>
<evidence type="ECO:0000256" key="2">
    <source>
        <dbReference type="ARBA" id="ARBA00009152"/>
    </source>
</evidence>